<keyword evidence="1" id="KW-1133">Transmembrane helix</keyword>
<dbReference type="EMBL" id="CAIY01000027">
    <property type="protein sequence ID" value="CCH66802.1"/>
    <property type="molecule type" value="Genomic_DNA"/>
</dbReference>
<name>M1WYD6_9NOST</name>
<reference evidence="3" key="2">
    <citation type="submission" date="2016-01" db="EMBL/GenBank/DDBJ databases">
        <title>Diatom-associated endosymboitic cyanobacterium lacks core nitrogen metabolism enzymes.</title>
        <authorList>
            <person name="Hilton J.A."/>
            <person name="Foster R.A."/>
            <person name="Tripp H.J."/>
            <person name="Carter B.J."/>
            <person name="Zehr J.P."/>
            <person name="Villareal T.A."/>
        </authorList>
    </citation>
    <scope>NUCLEOTIDE SEQUENCE [LARGE SCALE GENOMIC DNA]</scope>
    <source>
        <strain evidence="3">HH01</strain>
    </source>
</reference>
<keyword evidence="1" id="KW-0472">Membrane</keyword>
<evidence type="ECO:0000256" key="1">
    <source>
        <dbReference type="SAM" id="Phobius"/>
    </source>
</evidence>
<protein>
    <submittedName>
        <fullName evidence="2">Uncharacterized protein</fullName>
    </submittedName>
</protein>
<dbReference type="AlphaFoldDB" id="M1WYD6"/>
<proteinExistence type="predicted"/>
<feature type="transmembrane region" description="Helical" evidence="1">
    <location>
        <begin position="12"/>
        <end position="37"/>
    </location>
</feature>
<sequence length="57" mass="6207">MPSRPSAIELKLILIGFLVVSEFLRLTVIGGDSIILVSSNGSIFLLLLKQPQVVTRL</sequence>
<dbReference type="Proteomes" id="UP000053051">
    <property type="component" value="Unassembled WGS sequence"/>
</dbReference>
<keyword evidence="1" id="KW-0812">Transmembrane</keyword>
<evidence type="ECO:0000313" key="2">
    <source>
        <dbReference type="EMBL" id="CCH66802.1"/>
    </source>
</evidence>
<accession>M1WYD6</accession>
<organism evidence="2 3">
    <name type="scientific">Richelia intracellularis HH01</name>
    <dbReference type="NCBI Taxonomy" id="1165094"/>
    <lineage>
        <taxon>Bacteria</taxon>
        <taxon>Bacillati</taxon>
        <taxon>Cyanobacteriota</taxon>
        <taxon>Cyanophyceae</taxon>
        <taxon>Nostocales</taxon>
        <taxon>Nostocaceae</taxon>
        <taxon>Richelia</taxon>
    </lineage>
</organism>
<evidence type="ECO:0000313" key="3">
    <source>
        <dbReference type="Proteomes" id="UP000053051"/>
    </source>
</evidence>
<keyword evidence="3" id="KW-1185">Reference proteome</keyword>
<comment type="caution">
    <text evidence="2">The sequence shown here is derived from an EMBL/GenBank/DDBJ whole genome shotgun (WGS) entry which is preliminary data.</text>
</comment>
<gene>
    <name evidence="2" type="ORF">RINTHH_6470</name>
</gene>
<reference evidence="2 3" key="1">
    <citation type="submission" date="2012-05" db="EMBL/GenBank/DDBJ databases">
        <authorList>
            <person name="Hilton J."/>
        </authorList>
    </citation>
    <scope>NUCLEOTIDE SEQUENCE [LARGE SCALE GENOMIC DNA]</scope>
    <source>
        <strain evidence="2 3">HH01</strain>
    </source>
</reference>